<gene>
    <name evidence="2" type="primary">tssA</name>
    <name evidence="2" type="ORF">HHL21_13020</name>
</gene>
<evidence type="ECO:0000259" key="1">
    <source>
        <dbReference type="Pfam" id="PF06812"/>
    </source>
</evidence>
<dbReference type="Pfam" id="PF06812">
    <property type="entry name" value="ImpA_N"/>
    <property type="match status" value="1"/>
</dbReference>
<dbReference type="Proteomes" id="UP000583752">
    <property type="component" value="Unassembled WGS sequence"/>
</dbReference>
<accession>A0A848HRR0</accession>
<dbReference type="AlphaFoldDB" id="A0A848HRR0"/>
<name>A0A848HRR0_9BURK</name>
<comment type="caution">
    <text evidence="2">The sequence shown here is derived from an EMBL/GenBank/DDBJ whole genome shotgun (WGS) entry which is preliminary data.</text>
</comment>
<protein>
    <submittedName>
        <fullName evidence="2">Type VI secretion system protein TssA</fullName>
    </submittedName>
</protein>
<dbReference type="EMBL" id="JABBGG010000006">
    <property type="protein sequence ID" value="NML61983.1"/>
    <property type="molecule type" value="Genomic_DNA"/>
</dbReference>
<dbReference type="RefSeq" id="WP_169466440.1">
    <property type="nucleotide sequence ID" value="NZ_JABBGG010000006.1"/>
</dbReference>
<sequence length="282" mass="30822">MLDIEQMLAPISEQAPCGDDIAFSPEVDAISKARQADDPTLEQGAWVTSLKEADWKFVASRCAQLIEQRSKDLRLAVWLAEAEAKTSSFRGLGDSLMLASALCERYWDNLHPMPDEGTCEQRIGNLCWIAARLPQLVKEIPVAHLPDVSYCAEAIAQLERIVDDRLGADGPGFSAARSAIENVIHAIGPPVAESSDTPLAMTPMAHESQVGQGPLQTRAHAIAQLRQVADYFRRTEPHSPVAYLADKAAAWGEQPLHVWLRGVIKDDSAFAHIEELLGLQGN</sequence>
<keyword evidence="3" id="KW-1185">Reference proteome</keyword>
<dbReference type="InterPro" id="IPR010657">
    <property type="entry name" value="ImpA_N"/>
</dbReference>
<dbReference type="InterPro" id="IPR017740">
    <property type="entry name" value="TssA-like"/>
</dbReference>
<dbReference type="PANTHER" id="PTHR37951">
    <property type="entry name" value="CYTOPLASMIC PROTEIN-RELATED"/>
    <property type="match status" value="1"/>
</dbReference>
<reference evidence="2 3" key="1">
    <citation type="submission" date="2020-04" db="EMBL/GenBank/DDBJ databases">
        <title>Massilia sp. RP-1-19 isolated from soil.</title>
        <authorList>
            <person name="Dahal R.H."/>
        </authorList>
    </citation>
    <scope>NUCLEOTIDE SEQUENCE [LARGE SCALE GENOMIC DNA]</scope>
    <source>
        <strain evidence="2 3">RP-1-19</strain>
    </source>
</reference>
<proteinExistence type="predicted"/>
<feature type="domain" description="ImpA N-terminal" evidence="1">
    <location>
        <begin position="8"/>
        <end position="130"/>
    </location>
</feature>
<dbReference type="NCBIfam" id="TIGR03363">
    <property type="entry name" value="VI_chp_8"/>
    <property type="match status" value="1"/>
</dbReference>
<evidence type="ECO:0000313" key="2">
    <source>
        <dbReference type="EMBL" id="NML61983.1"/>
    </source>
</evidence>
<evidence type="ECO:0000313" key="3">
    <source>
        <dbReference type="Proteomes" id="UP000583752"/>
    </source>
</evidence>
<dbReference type="PANTHER" id="PTHR37951:SF1">
    <property type="entry name" value="TYPE VI SECRETION SYSTEM COMPONENT TSSA1"/>
    <property type="match status" value="1"/>
</dbReference>
<organism evidence="2 3">
    <name type="scientific">Massilia polaris</name>
    <dbReference type="NCBI Taxonomy" id="2728846"/>
    <lineage>
        <taxon>Bacteria</taxon>
        <taxon>Pseudomonadati</taxon>
        <taxon>Pseudomonadota</taxon>
        <taxon>Betaproteobacteria</taxon>
        <taxon>Burkholderiales</taxon>
        <taxon>Oxalobacteraceae</taxon>
        <taxon>Telluria group</taxon>
        <taxon>Massilia</taxon>
    </lineage>
</organism>